<evidence type="ECO:0000313" key="2">
    <source>
        <dbReference type="Proteomes" id="UP000499080"/>
    </source>
</evidence>
<accession>A0A4Y2WZ21</accession>
<comment type="caution">
    <text evidence="1">The sequence shown here is derived from an EMBL/GenBank/DDBJ whole genome shotgun (WGS) entry which is preliminary data.</text>
</comment>
<evidence type="ECO:0000313" key="1">
    <source>
        <dbReference type="EMBL" id="GBO42511.1"/>
    </source>
</evidence>
<proteinExistence type="predicted"/>
<reference evidence="1 2" key="1">
    <citation type="journal article" date="2019" name="Sci. Rep.">
        <title>Orb-weaving spider Araneus ventricosus genome elucidates the spidroin gene catalogue.</title>
        <authorList>
            <person name="Kono N."/>
            <person name="Nakamura H."/>
            <person name="Ohtoshi R."/>
            <person name="Moran D.A.P."/>
            <person name="Shinohara A."/>
            <person name="Yoshida Y."/>
            <person name="Fujiwara M."/>
            <person name="Mori M."/>
            <person name="Tomita M."/>
            <person name="Arakawa K."/>
        </authorList>
    </citation>
    <scope>NUCLEOTIDE SEQUENCE [LARGE SCALE GENOMIC DNA]</scope>
</reference>
<organism evidence="1 2">
    <name type="scientific">Araneus ventricosus</name>
    <name type="common">Orbweaver spider</name>
    <name type="synonym">Epeira ventricosa</name>
    <dbReference type="NCBI Taxonomy" id="182803"/>
    <lineage>
        <taxon>Eukaryota</taxon>
        <taxon>Metazoa</taxon>
        <taxon>Ecdysozoa</taxon>
        <taxon>Arthropoda</taxon>
        <taxon>Chelicerata</taxon>
        <taxon>Arachnida</taxon>
        <taxon>Araneae</taxon>
        <taxon>Araneomorphae</taxon>
        <taxon>Entelegynae</taxon>
        <taxon>Araneoidea</taxon>
        <taxon>Araneidae</taxon>
        <taxon>Araneus</taxon>
    </lineage>
</organism>
<name>A0A4Y2WZ21_ARAVE</name>
<sequence>MTAGTVRILGKPSFSPNPSGRAILTKKECAAGEKSITLNEGVEISETAIVFCLKRRLGRSRIDRVGHPTFDHNSMHSLGSRVLENSCGGINKTIDQ</sequence>
<protein>
    <submittedName>
        <fullName evidence="1">Uncharacterized protein</fullName>
    </submittedName>
</protein>
<keyword evidence="2" id="KW-1185">Reference proteome</keyword>
<dbReference type="Proteomes" id="UP000499080">
    <property type="component" value="Unassembled WGS sequence"/>
</dbReference>
<gene>
    <name evidence="1" type="ORF">AVEN_97064_1</name>
</gene>
<dbReference type="AlphaFoldDB" id="A0A4Y2WZ21"/>
<dbReference type="EMBL" id="BGPR01068640">
    <property type="protein sequence ID" value="GBO42511.1"/>
    <property type="molecule type" value="Genomic_DNA"/>
</dbReference>